<evidence type="ECO:0000313" key="3">
    <source>
        <dbReference type="EMBL" id="KAK5632083.1"/>
    </source>
</evidence>
<protein>
    <submittedName>
        <fullName evidence="3">Uncharacterized protein</fullName>
    </submittedName>
</protein>
<feature type="signal peptide" evidence="2">
    <location>
        <begin position="1"/>
        <end position="31"/>
    </location>
</feature>
<keyword evidence="4" id="KW-1185">Reference proteome</keyword>
<comment type="caution">
    <text evidence="3">The sequence shown here is derived from an EMBL/GenBank/DDBJ whole genome shotgun (WGS) entry which is preliminary data.</text>
</comment>
<keyword evidence="1" id="KW-1133">Transmembrane helix</keyword>
<evidence type="ECO:0000256" key="1">
    <source>
        <dbReference type="SAM" id="Phobius"/>
    </source>
</evidence>
<keyword evidence="1" id="KW-0812">Transmembrane</keyword>
<proteinExistence type="predicted"/>
<gene>
    <name evidence="3" type="ORF">RRF57_007797</name>
</gene>
<feature type="chain" id="PRO_5043020293" evidence="2">
    <location>
        <begin position="32"/>
        <end position="133"/>
    </location>
</feature>
<dbReference type="EMBL" id="JAWHQM010000023">
    <property type="protein sequence ID" value="KAK5632083.1"/>
    <property type="molecule type" value="Genomic_DNA"/>
</dbReference>
<sequence length="133" mass="15213">MPPRNAVLAHPRRRLALILLTAFILKGVSTAATNGVTSIPFFVWVAARLVDAGVRLTTIVWTVIGYVMLWPTLSIHASSLFSYAAVCFVIDRYMRRQEAREDREQALLERMWHLPIDWSDDDDTIIDEEEDLI</sequence>
<accession>A0AAN7ULP6</accession>
<evidence type="ECO:0000313" key="4">
    <source>
        <dbReference type="Proteomes" id="UP001305414"/>
    </source>
</evidence>
<dbReference type="Proteomes" id="UP001305414">
    <property type="component" value="Unassembled WGS sequence"/>
</dbReference>
<organism evidence="3 4">
    <name type="scientific">Xylaria bambusicola</name>
    <dbReference type="NCBI Taxonomy" id="326684"/>
    <lineage>
        <taxon>Eukaryota</taxon>
        <taxon>Fungi</taxon>
        <taxon>Dikarya</taxon>
        <taxon>Ascomycota</taxon>
        <taxon>Pezizomycotina</taxon>
        <taxon>Sordariomycetes</taxon>
        <taxon>Xylariomycetidae</taxon>
        <taxon>Xylariales</taxon>
        <taxon>Xylariaceae</taxon>
        <taxon>Xylaria</taxon>
    </lineage>
</organism>
<feature type="transmembrane region" description="Helical" evidence="1">
    <location>
        <begin position="63"/>
        <end position="90"/>
    </location>
</feature>
<name>A0AAN7ULP6_9PEZI</name>
<dbReference type="AlphaFoldDB" id="A0AAN7ULP6"/>
<keyword evidence="2" id="KW-0732">Signal</keyword>
<evidence type="ECO:0000256" key="2">
    <source>
        <dbReference type="SAM" id="SignalP"/>
    </source>
</evidence>
<reference evidence="3 4" key="1">
    <citation type="submission" date="2023-10" db="EMBL/GenBank/DDBJ databases">
        <title>Draft genome sequence of Xylaria bambusicola isolate GMP-LS, the root and basal stem rot pathogen of sugarcane in Indonesia.</title>
        <authorList>
            <person name="Selvaraj P."/>
            <person name="Muralishankar V."/>
            <person name="Muruganantham S."/>
            <person name="Sp S."/>
            <person name="Haryani S."/>
            <person name="Lau K.J.X."/>
            <person name="Naqvi N.I."/>
        </authorList>
    </citation>
    <scope>NUCLEOTIDE SEQUENCE [LARGE SCALE GENOMIC DNA]</scope>
    <source>
        <strain evidence="3">GMP-LS</strain>
    </source>
</reference>
<keyword evidence="1" id="KW-0472">Membrane</keyword>